<feature type="compositionally biased region" description="Acidic residues" evidence="1">
    <location>
        <begin position="291"/>
        <end position="303"/>
    </location>
</feature>
<dbReference type="AlphaFoldDB" id="A0AAD8R6B5"/>
<dbReference type="Proteomes" id="UP001231189">
    <property type="component" value="Unassembled WGS sequence"/>
</dbReference>
<accession>A0AAD8R6B5</accession>
<feature type="transmembrane region" description="Helical" evidence="2">
    <location>
        <begin position="86"/>
        <end position="107"/>
    </location>
</feature>
<evidence type="ECO:0000313" key="3">
    <source>
        <dbReference type="EMBL" id="KAK1613573.1"/>
    </source>
</evidence>
<organism evidence="3 4">
    <name type="scientific">Lolium multiflorum</name>
    <name type="common">Italian ryegrass</name>
    <name type="synonym">Lolium perenne subsp. multiflorum</name>
    <dbReference type="NCBI Taxonomy" id="4521"/>
    <lineage>
        <taxon>Eukaryota</taxon>
        <taxon>Viridiplantae</taxon>
        <taxon>Streptophyta</taxon>
        <taxon>Embryophyta</taxon>
        <taxon>Tracheophyta</taxon>
        <taxon>Spermatophyta</taxon>
        <taxon>Magnoliopsida</taxon>
        <taxon>Liliopsida</taxon>
        <taxon>Poales</taxon>
        <taxon>Poaceae</taxon>
        <taxon>BOP clade</taxon>
        <taxon>Pooideae</taxon>
        <taxon>Poodae</taxon>
        <taxon>Poeae</taxon>
        <taxon>Poeae Chloroplast Group 2 (Poeae type)</taxon>
        <taxon>Loliodinae</taxon>
        <taxon>Loliinae</taxon>
        <taxon>Lolium</taxon>
    </lineage>
</organism>
<keyword evidence="2" id="KW-1133">Transmembrane helix</keyword>
<feature type="transmembrane region" description="Helical" evidence="2">
    <location>
        <begin position="56"/>
        <end position="74"/>
    </location>
</feature>
<proteinExistence type="predicted"/>
<reference evidence="3" key="1">
    <citation type="submission" date="2023-07" db="EMBL/GenBank/DDBJ databases">
        <title>A chromosome-level genome assembly of Lolium multiflorum.</title>
        <authorList>
            <person name="Chen Y."/>
            <person name="Copetti D."/>
            <person name="Kolliker R."/>
            <person name="Studer B."/>
        </authorList>
    </citation>
    <scope>NUCLEOTIDE SEQUENCE</scope>
    <source>
        <strain evidence="3">02402/16</strain>
        <tissue evidence="3">Leaf</tissue>
    </source>
</reference>
<evidence type="ECO:0000256" key="1">
    <source>
        <dbReference type="SAM" id="MobiDB-lite"/>
    </source>
</evidence>
<dbReference type="EMBL" id="JAUUTY010000006">
    <property type="protein sequence ID" value="KAK1613573.1"/>
    <property type="molecule type" value="Genomic_DNA"/>
</dbReference>
<protein>
    <submittedName>
        <fullName evidence="3">Uncharacterized protein</fullName>
    </submittedName>
</protein>
<feature type="region of interest" description="Disordered" evidence="1">
    <location>
        <begin position="266"/>
        <end position="314"/>
    </location>
</feature>
<keyword evidence="4" id="KW-1185">Reference proteome</keyword>
<evidence type="ECO:0000256" key="2">
    <source>
        <dbReference type="SAM" id="Phobius"/>
    </source>
</evidence>
<keyword evidence="2" id="KW-0472">Membrane</keyword>
<sequence>MSSALLPGSSSSLLPQPLAGASSSSSSSSSSSLSAQERKRFVGGYPMEEDDSSSSFLLVIIIVFAVRPSAESLCRQKLSGGRGVSLLLLFFFLYFFFFLLPIGGGGFHPEMEVVFAFACQFPFDEVLEVLFPVGQRQVAVWRMIGVSLRLAQGWGLEGRAGGGGTPCTSIGRVTRRLCGPSPEGPGPAAALSCSRLYCVARRCPPVGFDRNNPDYSPTWESFFINRRERTLARHEEGGPPPSNFNEAGRRLWWRGRTLQGVMAYRGPRLRYPQSQPTRALPPRFDYRDPDASDDDDGDYDDYSGEYYRARHEYD</sequence>
<name>A0AAD8R6B5_LOLMU</name>
<gene>
    <name evidence="3" type="ORF">QYE76_019090</name>
</gene>
<evidence type="ECO:0000313" key="4">
    <source>
        <dbReference type="Proteomes" id="UP001231189"/>
    </source>
</evidence>
<keyword evidence="2" id="KW-0812">Transmembrane</keyword>
<feature type="region of interest" description="Disordered" evidence="1">
    <location>
        <begin position="1"/>
        <end position="33"/>
    </location>
</feature>
<comment type="caution">
    <text evidence="3">The sequence shown here is derived from an EMBL/GenBank/DDBJ whole genome shotgun (WGS) entry which is preliminary data.</text>
</comment>